<proteinExistence type="predicted"/>
<sequence>MDLHDFRDVAENYDRYLEVMYTQGTDHHEGFQEFYLDLARKHGSGGVVDVACGTGAVLLYLAERGISVDGTDLSEEMCKVASAKAEALGLSLNIIPADMTKFSSGKKYSLAIIARSGFMHLPDQALQIAALKNLREQLLPGGILTLNTFDPWPPIQAAQMQTSPDDYSFRLEYVNHDGNREKIYNAISYNPYTQQMSGNWKFVEYNDKDEIIGERIRPLMMRQTTRWEMFLLAQLCGFEVLDIYRGYKGDKEDLKDPASASRYQSNLIWILKRKEQ</sequence>
<name>A0AC61MWC2_9FIRM</name>
<protein>
    <submittedName>
        <fullName evidence="1">Methyltransferase domain-containing protein</fullName>
    </submittedName>
</protein>
<evidence type="ECO:0000313" key="2">
    <source>
        <dbReference type="Proteomes" id="UP000682782"/>
    </source>
</evidence>
<keyword evidence="1" id="KW-0489">Methyltransferase</keyword>
<gene>
    <name evidence="1" type="ORF">JYE49_14560</name>
</gene>
<accession>A0AC61MWC2</accession>
<dbReference type="EMBL" id="CP068393">
    <property type="protein sequence ID" value="QUC67032.1"/>
    <property type="molecule type" value="Genomic_DNA"/>
</dbReference>
<organism evidence="1 2">
    <name type="scientific">Aristaeella hokkaidonensis</name>
    <dbReference type="NCBI Taxonomy" id="3046382"/>
    <lineage>
        <taxon>Bacteria</taxon>
        <taxon>Bacillati</taxon>
        <taxon>Bacillota</taxon>
        <taxon>Clostridia</taxon>
        <taxon>Eubacteriales</taxon>
        <taxon>Aristaeellaceae</taxon>
        <taxon>Aristaeella</taxon>
    </lineage>
</organism>
<dbReference type="Proteomes" id="UP000682782">
    <property type="component" value="Chromosome"/>
</dbReference>
<evidence type="ECO:0000313" key="1">
    <source>
        <dbReference type="EMBL" id="QUC67032.1"/>
    </source>
</evidence>
<reference evidence="1" key="1">
    <citation type="submission" date="2021-01" db="EMBL/GenBank/DDBJ databases">
        <title>Complete genome sequence of Clostridiales bacterium R-7.</title>
        <authorList>
            <person name="Mahoney-Kurpe S.C."/>
            <person name="Palevich N."/>
            <person name="Koike S."/>
            <person name="Moon C.D."/>
            <person name="Attwood G.T."/>
        </authorList>
    </citation>
    <scope>NUCLEOTIDE SEQUENCE</scope>
    <source>
        <strain evidence="1">R-7</strain>
    </source>
</reference>
<keyword evidence="2" id="KW-1185">Reference proteome</keyword>
<keyword evidence="1" id="KW-0808">Transferase</keyword>